<feature type="domain" description="Amidohydrolase 3" evidence="1">
    <location>
        <begin position="55"/>
        <end position="542"/>
    </location>
</feature>
<dbReference type="Proteomes" id="UP000095544">
    <property type="component" value="Unassembled WGS sequence"/>
</dbReference>
<dbReference type="InterPro" id="IPR013108">
    <property type="entry name" value="Amidohydro_3"/>
</dbReference>
<proteinExistence type="predicted"/>
<dbReference type="SUPFAM" id="SSF51556">
    <property type="entry name" value="Metallo-dependent hydrolases"/>
    <property type="match status" value="1"/>
</dbReference>
<dbReference type="Gene3D" id="2.30.40.10">
    <property type="entry name" value="Urease, subunit C, domain 1"/>
    <property type="match status" value="1"/>
</dbReference>
<evidence type="ECO:0000313" key="2">
    <source>
        <dbReference type="EMBL" id="CUP42251.1"/>
    </source>
</evidence>
<dbReference type="STRING" id="39482.ERS852491_05113"/>
<dbReference type="PANTHER" id="PTHR22642">
    <property type="entry name" value="IMIDAZOLONEPROPIONASE"/>
    <property type="match status" value="1"/>
</dbReference>
<gene>
    <name evidence="2" type="primary">nfdA_4</name>
    <name evidence="2" type="ORF">ERS852491_05113</name>
</gene>
<dbReference type="EMBL" id="CYZU01000104">
    <property type="protein sequence ID" value="CUP42251.1"/>
    <property type="molecule type" value="Genomic_DNA"/>
</dbReference>
<dbReference type="OrthoDB" id="9767366at2"/>
<dbReference type="EC" id="3.5.1.91" evidence="2"/>
<reference evidence="2 3" key="1">
    <citation type="submission" date="2015-09" db="EMBL/GenBank/DDBJ databases">
        <authorList>
            <consortium name="Pathogen Informatics"/>
        </authorList>
    </citation>
    <scope>NUCLEOTIDE SEQUENCE [LARGE SCALE GENOMIC DNA]</scope>
    <source>
        <strain evidence="2 3">2789STDY5834876</strain>
    </source>
</reference>
<evidence type="ECO:0000259" key="1">
    <source>
        <dbReference type="Pfam" id="PF07969"/>
    </source>
</evidence>
<dbReference type="RefSeq" id="WP_055155373.1">
    <property type="nucleotide sequence ID" value="NZ_CYZU01000104.1"/>
</dbReference>
<dbReference type="InterPro" id="IPR033932">
    <property type="entry name" value="YtcJ-like"/>
</dbReference>
<sequence>MKTDMILLSENIFTAGSLGMVSGGVAIADNKILCIGSKEEVLALADEDTDVRDFGTKLITPGICDSHVHLFAGAYMMSAPYVGGYSSAEECAKSLYEYYQAHEDEYEEGEWLSSCGFVIAEWDDPKPPTKEILDQYFPERPVYIYDSDLHAAWVNSKALELAGLAPDTPDPRFGRFERDEQGHITGYLVEEAQNPVVRLAFNIPYAKERKLMEEKSEDICKYGVTSLIDMRALNNYNMGNLDVLNDMADEGALKFRYNYATCLTGTIEEALEHTEKYGDPEQMIYYSGVKEFVDGIVVAHTGLLLEPYTDDADADYNFWATDLEYDAQRVKEYHKNGINLQFHAVGDGAVRKTIEMYEDAIAENGETASRMSIEHLDMSSPKDWERMSKAGIICSVQPQHLALFPTYGDEQYADCVGPVRTKSLWAFKSMLDNGIHLAFGTDFPVVSYDPRISLHRAVTRTFPDGQPASGWNPEQKLTLWDALYAYTWGGAYKAGKEAVLGSLENGKLADIAVWDCNLFEIPVDDILNCNVELTVCDGRIVYEV</sequence>
<dbReference type="SUPFAM" id="SSF51338">
    <property type="entry name" value="Composite domain of metallo-dependent hydrolases"/>
    <property type="match status" value="1"/>
</dbReference>
<dbReference type="Gene3D" id="3.20.20.140">
    <property type="entry name" value="Metal-dependent hydrolases"/>
    <property type="match status" value="1"/>
</dbReference>
<dbReference type="InterPro" id="IPR011059">
    <property type="entry name" value="Metal-dep_hydrolase_composite"/>
</dbReference>
<accession>A0A174N4R2</accession>
<dbReference type="AlphaFoldDB" id="A0A174N4R2"/>
<dbReference type="InterPro" id="IPR032466">
    <property type="entry name" value="Metal_Hydrolase"/>
</dbReference>
<name>A0A174N4R2_9FIRM</name>
<keyword evidence="2" id="KW-0378">Hydrolase</keyword>
<dbReference type="GO" id="GO:0016810">
    <property type="term" value="F:hydrolase activity, acting on carbon-nitrogen (but not peptide) bonds"/>
    <property type="evidence" value="ECO:0007669"/>
    <property type="project" value="InterPro"/>
</dbReference>
<dbReference type="Gene3D" id="3.10.310.70">
    <property type="match status" value="1"/>
</dbReference>
<evidence type="ECO:0000313" key="3">
    <source>
        <dbReference type="Proteomes" id="UP000095544"/>
    </source>
</evidence>
<organism evidence="2 3">
    <name type="scientific">Faecalicatena contorta</name>
    <dbReference type="NCBI Taxonomy" id="39482"/>
    <lineage>
        <taxon>Bacteria</taxon>
        <taxon>Bacillati</taxon>
        <taxon>Bacillota</taxon>
        <taxon>Clostridia</taxon>
        <taxon>Lachnospirales</taxon>
        <taxon>Lachnospiraceae</taxon>
        <taxon>Faecalicatena</taxon>
    </lineage>
</organism>
<protein>
    <submittedName>
        <fullName evidence="2">N-substituted formamide deformylase</fullName>
        <ecNumber evidence="2">3.5.1.91</ecNumber>
    </submittedName>
</protein>
<dbReference type="PANTHER" id="PTHR22642:SF2">
    <property type="entry name" value="PROTEIN LONG AFTER FAR-RED 3"/>
    <property type="match status" value="1"/>
</dbReference>
<dbReference type="CDD" id="cd01300">
    <property type="entry name" value="YtcJ_like"/>
    <property type="match status" value="1"/>
</dbReference>
<dbReference type="Pfam" id="PF07969">
    <property type="entry name" value="Amidohydro_3"/>
    <property type="match status" value="1"/>
</dbReference>